<organism evidence="10 11">
    <name type="scientific">Erythrobacter longus</name>
    <dbReference type="NCBI Taxonomy" id="1044"/>
    <lineage>
        <taxon>Bacteria</taxon>
        <taxon>Pseudomonadati</taxon>
        <taxon>Pseudomonadota</taxon>
        <taxon>Alphaproteobacteria</taxon>
        <taxon>Sphingomonadales</taxon>
        <taxon>Erythrobacteraceae</taxon>
        <taxon>Erythrobacter/Porphyrobacter group</taxon>
        <taxon>Erythrobacter</taxon>
    </lineage>
</organism>
<dbReference type="Pfam" id="PF06429">
    <property type="entry name" value="Flg_bbr_C"/>
    <property type="match status" value="1"/>
</dbReference>
<protein>
    <recommendedName>
        <fullName evidence="5 6">Flagellar basal-body rod protein FlgF</fullName>
    </recommendedName>
</protein>
<dbReference type="AlphaFoldDB" id="A0A074M793"/>
<feature type="domain" description="Flagellar basal body rod protein N-terminal" evidence="7">
    <location>
        <begin position="5"/>
        <end position="35"/>
    </location>
</feature>
<evidence type="ECO:0000313" key="11">
    <source>
        <dbReference type="Proteomes" id="UP000027647"/>
    </source>
</evidence>
<keyword evidence="10" id="KW-0969">Cilium</keyword>
<evidence type="ECO:0000259" key="7">
    <source>
        <dbReference type="Pfam" id="PF00460"/>
    </source>
</evidence>
<dbReference type="GO" id="GO:0030694">
    <property type="term" value="C:bacterial-type flagellum basal body, rod"/>
    <property type="evidence" value="ECO:0007669"/>
    <property type="project" value="UniProtKB-UniRule"/>
</dbReference>
<dbReference type="SUPFAM" id="SSF117143">
    <property type="entry name" value="Flagellar hook protein flgE"/>
    <property type="match status" value="1"/>
</dbReference>
<evidence type="ECO:0000256" key="1">
    <source>
        <dbReference type="ARBA" id="ARBA00004117"/>
    </source>
</evidence>
<comment type="caution">
    <text evidence="10">The sequence shown here is derived from an EMBL/GenBank/DDBJ whole genome shotgun (WGS) entry which is preliminary data.</text>
</comment>
<reference evidence="10 11" key="1">
    <citation type="submission" date="2014-04" db="EMBL/GenBank/DDBJ databases">
        <title>A comprehensive comparison of genomes of Erythrobacter spp. strains.</title>
        <authorList>
            <person name="Zheng Q."/>
        </authorList>
    </citation>
    <scope>NUCLEOTIDE SEQUENCE [LARGE SCALE GENOMIC DNA]</scope>
    <source>
        <strain evidence="10 11">DSM 6997</strain>
    </source>
</reference>
<feature type="domain" description="Flagellar hook protein FlgE/F/G-like D1" evidence="9">
    <location>
        <begin position="87"/>
        <end position="151"/>
    </location>
</feature>
<accession>A0A074M793</accession>
<feature type="domain" description="Flagellar basal-body/hook protein C-terminal" evidence="8">
    <location>
        <begin position="205"/>
        <end position="249"/>
    </location>
</feature>
<keyword evidence="3 6" id="KW-0975">Bacterial flagellum</keyword>
<dbReference type="EMBL" id="JMIW01000006">
    <property type="protein sequence ID" value="KEO89274.1"/>
    <property type="molecule type" value="Genomic_DNA"/>
</dbReference>
<gene>
    <name evidence="10" type="ORF">EH31_14705</name>
</gene>
<comment type="similarity">
    <text evidence="2 6">Belongs to the flagella basal body rod proteins family.</text>
</comment>
<keyword evidence="10" id="KW-0282">Flagellum</keyword>
<evidence type="ECO:0000256" key="2">
    <source>
        <dbReference type="ARBA" id="ARBA00009677"/>
    </source>
</evidence>
<sequence length="253" mass="26398">MDRLIYTAMTGMEAAMNRQRMTANNLANANTPGFRQELFSVTPSTVKDRSRDDLLGLEARAMARGFVRNADMSQGSVNPTGQPLDIAVKGDGLIAFQAPDGGEVYSRRGDFRVAPSGVLENGEGLPVLGETGAPITVPAGFQIAISDDGSVLGTDPAAPELPAAAFDRIKLVSAQGSPLTKGIDSFLKVPGGGVLPADPTAGVTPGALEQSNVNTAEALVDMIDAQRAFEQRARIIQTAGELDESSSSLLSIR</sequence>
<comment type="subunit">
    <text evidence="4 6">The basal body constitutes a major portion of the flagellar organelle and consists of five rings (E,L,P,S, and M) mounted on a central rod. The rod consists of about 26 subunits of FlgG in the distal portion, and FlgB, FlgC and FlgF are thought to build up the proximal portion of the rod with about 6 subunits each.</text>
</comment>
<evidence type="ECO:0000256" key="6">
    <source>
        <dbReference type="RuleBase" id="RU362116"/>
    </source>
</evidence>
<name>A0A074M793_ERYLO</name>
<dbReference type="PANTHER" id="PTHR30435:SF18">
    <property type="entry name" value="FLAGELLAR BASAL-BODY ROD PROTEIN FLGF"/>
    <property type="match status" value="1"/>
</dbReference>
<dbReference type="PROSITE" id="PS00588">
    <property type="entry name" value="FLAGELLA_BB_ROD"/>
    <property type="match status" value="1"/>
</dbReference>
<evidence type="ECO:0000259" key="9">
    <source>
        <dbReference type="Pfam" id="PF22692"/>
    </source>
</evidence>
<dbReference type="InterPro" id="IPR037925">
    <property type="entry name" value="FlgE/F/G-like"/>
</dbReference>
<dbReference type="InterPro" id="IPR020013">
    <property type="entry name" value="Flagellar_FlgE/F/G"/>
</dbReference>
<evidence type="ECO:0000256" key="4">
    <source>
        <dbReference type="ARBA" id="ARBA00038560"/>
    </source>
</evidence>
<dbReference type="InterPro" id="IPR053967">
    <property type="entry name" value="LlgE_F_G-like_D1"/>
</dbReference>
<dbReference type="OrthoDB" id="9804559at2"/>
<dbReference type="InterPro" id="IPR019776">
    <property type="entry name" value="Flagellar_basal_body_rod_CS"/>
</dbReference>
<evidence type="ECO:0000313" key="10">
    <source>
        <dbReference type="EMBL" id="KEO89274.1"/>
    </source>
</evidence>
<evidence type="ECO:0000259" key="8">
    <source>
        <dbReference type="Pfam" id="PF06429"/>
    </source>
</evidence>
<dbReference type="Pfam" id="PF00460">
    <property type="entry name" value="Flg_bb_rod"/>
    <property type="match status" value="1"/>
</dbReference>
<dbReference type="eggNOG" id="COG4787">
    <property type="taxonomic scope" value="Bacteria"/>
</dbReference>
<dbReference type="InterPro" id="IPR010930">
    <property type="entry name" value="Flg_bb/hook_C_dom"/>
</dbReference>
<dbReference type="STRING" id="1044.EH31_14705"/>
<evidence type="ECO:0000256" key="5">
    <source>
        <dbReference type="ARBA" id="ARBA00040228"/>
    </source>
</evidence>
<proteinExistence type="inferred from homology"/>
<dbReference type="NCBIfam" id="TIGR03506">
    <property type="entry name" value="FlgEFG_subfam"/>
    <property type="match status" value="1"/>
</dbReference>
<dbReference type="Pfam" id="PF22692">
    <property type="entry name" value="LlgE_F_G_D1"/>
    <property type="match status" value="1"/>
</dbReference>
<evidence type="ECO:0000256" key="3">
    <source>
        <dbReference type="ARBA" id="ARBA00023143"/>
    </source>
</evidence>
<keyword evidence="10" id="KW-0966">Cell projection</keyword>
<keyword evidence="11" id="KW-1185">Reference proteome</keyword>
<comment type="subcellular location">
    <subcellularLocation>
        <location evidence="1 6">Bacterial flagellum basal body</location>
    </subcellularLocation>
</comment>
<dbReference type="GO" id="GO:0071978">
    <property type="term" value="P:bacterial-type flagellum-dependent swarming motility"/>
    <property type="evidence" value="ECO:0007669"/>
    <property type="project" value="TreeGrafter"/>
</dbReference>
<dbReference type="InterPro" id="IPR001444">
    <property type="entry name" value="Flag_bb_rod_N"/>
</dbReference>
<dbReference type="Proteomes" id="UP000027647">
    <property type="component" value="Unassembled WGS sequence"/>
</dbReference>
<dbReference type="NCBIfam" id="NF009280">
    <property type="entry name" value="PRK12640.1"/>
    <property type="match status" value="1"/>
</dbReference>
<dbReference type="RefSeq" id="WP_034961199.1">
    <property type="nucleotide sequence ID" value="NZ_JMIW01000006.1"/>
</dbReference>
<dbReference type="PANTHER" id="PTHR30435">
    <property type="entry name" value="FLAGELLAR PROTEIN"/>
    <property type="match status" value="1"/>
</dbReference>